<dbReference type="PRINTS" id="PR00507">
    <property type="entry name" value="N12N6MTFRASE"/>
</dbReference>
<dbReference type="Proteomes" id="UP001500280">
    <property type="component" value="Unassembled WGS sequence"/>
</dbReference>
<evidence type="ECO:0000256" key="8">
    <source>
        <dbReference type="ARBA" id="ARBA00047942"/>
    </source>
</evidence>
<keyword evidence="4" id="KW-0808">Transferase</keyword>
<keyword evidence="12" id="KW-1185">Reference proteome</keyword>
<keyword evidence="5" id="KW-0949">S-adenosyl-L-methionine</keyword>
<evidence type="ECO:0000313" key="11">
    <source>
        <dbReference type="EMBL" id="GAA1696115.1"/>
    </source>
</evidence>
<feature type="domain" description="DNA methylase adenine-specific" evidence="10">
    <location>
        <begin position="222"/>
        <end position="496"/>
    </location>
</feature>
<evidence type="ECO:0000256" key="1">
    <source>
        <dbReference type="ARBA" id="ARBA00010923"/>
    </source>
</evidence>
<organism evidence="11 12">
    <name type="scientific">Kribbella yunnanensis</name>
    <dbReference type="NCBI Taxonomy" id="190194"/>
    <lineage>
        <taxon>Bacteria</taxon>
        <taxon>Bacillati</taxon>
        <taxon>Actinomycetota</taxon>
        <taxon>Actinomycetes</taxon>
        <taxon>Propionibacteriales</taxon>
        <taxon>Kribbellaceae</taxon>
        <taxon>Kribbella</taxon>
    </lineage>
</organism>
<proteinExistence type="inferred from homology"/>
<dbReference type="PANTHER" id="PTHR42933:SF3">
    <property type="entry name" value="TYPE I RESTRICTION ENZYME MJAVIII METHYLASE SUBUNIT"/>
    <property type="match status" value="1"/>
</dbReference>
<dbReference type="InterPro" id="IPR000055">
    <property type="entry name" value="Restrct_endonuc_typeI_TRD"/>
</dbReference>
<evidence type="ECO:0000259" key="9">
    <source>
        <dbReference type="Pfam" id="PF01420"/>
    </source>
</evidence>
<comment type="catalytic activity">
    <reaction evidence="8">
        <text>a 2'-deoxyadenosine in DNA + S-adenosyl-L-methionine = an N(6)-methyl-2'-deoxyadenosine in DNA + S-adenosyl-L-homocysteine + H(+)</text>
        <dbReference type="Rhea" id="RHEA:15197"/>
        <dbReference type="Rhea" id="RHEA-COMP:12418"/>
        <dbReference type="Rhea" id="RHEA-COMP:12419"/>
        <dbReference type="ChEBI" id="CHEBI:15378"/>
        <dbReference type="ChEBI" id="CHEBI:57856"/>
        <dbReference type="ChEBI" id="CHEBI:59789"/>
        <dbReference type="ChEBI" id="CHEBI:90615"/>
        <dbReference type="ChEBI" id="CHEBI:90616"/>
        <dbReference type="EC" id="2.1.1.72"/>
    </reaction>
</comment>
<evidence type="ECO:0000256" key="7">
    <source>
        <dbReference type="ARBA" id="ARBA00023125"/>
    </source>
</evidence>
<dbReference type="Gene3D" id="3.90.220.20">
    <property type="entry name" value="DNA methylase specificity domains"/>
    <property type="match status" value="1"/>
</dbReference>
<sequence>MDEPGDRLTPIEIADRVGVRLSAVSNWRSRHADFPQPLEASGQERYDLASMISWLRGRQIPRNRLRPNEAPGTTYGDRLERVPTATVIDSADQAAPVQMMTWQQGLWAAMDSLRGAHDAAASRELLLAFVYVRACHPELWSLFVQLRPGENLETAVGRLGVALGDDRIFLEAINALRITADRAVLEAIDSISKVDLGHEFGPTSPAAELADAVLADLERGMGRAGGQFTPAGVADCLAGLLAPRPDDTVLDPFCVSGELLLAFGATRRYGQPPNDRAMAISTMNLALHGADAELSRPALALDLDQFSSHRFDRIISNPPFNLRWQDPDPASWRYGDPPSSNANFAWLQYMLSKLNPGGRAAAVVAPAAAFSQNSRESAIRRNMIEAGVIECVISLPAQLFRFTAIASMIWILRPEDPSEQSRETLVIDGSELGEPDGPARRRLSPSDVEQIVNEYRSWREDCTEFESTRGFSRVIDIDGFRENDFTLVPARYVVPAQDKVRAAPSAADLAAARAEYQLATSAVGRADAAVNTMLAAFGPDQPNSDRQMLSLGAVSEIVAGPGKATKDGSEPDGVPLVLPRHVSNGRISIDSLSMVSPKTAGRMNRYRLAPGDVVSIRVGTLGRYGRIVDEQTGWLLGPGCVRFRPGPGVDPDFLICYLSGPSALRWVNANASGSAVQHLSAATLGRMPIWLPPLNVQRQISRTLAVVSGAVSAHEQAKVAAGNLQDLLNEMLLPR</sequence>
<evidence type="ECO:0000256" key="2">
    <source>
        <dbReference type="ARBA" id="ARBA00011900"/>
    </source>
</evidence>
<comment type="similarity">
    <text evidence="1">Belongs to the type-I restriction system S methylase family.</text>
</comment>
<dbReference type="InterPro" id="IPR003356">
    <property type="entry name" value="DNA_methylase_A-5"/>
</dbReference>
<dbReference type="EMBL" id="BAAANF010000017">
    <property type="protein sequence ID" value="GAA1696115.1"/>
    <property type="molecule type" value="Genomic_DNA"/>
</dbReference>
<dbReference type="Gene3D" id="3.40.50.150">
    <property type="entry name" value="Vaccinia Virus protein VP39"/>
    <property type="match status" value="1"/>
</dbReference>
<dbReference type="Pfam" id="PF02384">
    <property type="entry name" value="N6_Mtase"/>
    <property type="match status" value="1"/>
</dbReference>
<evidence type="ECO:0000256" key="3">
    <source>
        <dbReference type="ARBA" id="ARBA00022603"/>
    </source>
</evidence>
<dbReference type="Pfam" id="PF01420">
    <property type="entry name" value="Methylase_S"/>
    <property type="match status" value="1"/>
</dbReference>
<dbReference type="InterPro" id="IPR044946">
    <property type="entry name" value="Restrct_endonuc_typeI_TRD_sf"/>
</dbReference>
<dbReference type="PROSITE" id="PS00092">
    <property type="entry name" value="N6_MTASE"/>
    <property type="match status" value="1"/>
</dbReference>
<keyword evidence="3" id="KW-0489">Methyltransferase</keyword>
<name>A0ABP4TYT7_9ACTN</name>
<dbReference type="InterPro" id="IPR002052">
    <property type="entry name" value="DNA_methylase_N6_adenine_CS"/>
</dbReference>
<evidence type="ECO:0000256" key="6">
    <source>
        <dbReference type="ARBA" id="ARBA00022747"/>
    </source>
</evidence>
<dbReference type="SUPFAM" id="SSF116734">
    <property type="entry name" value="DNA methylase specificity domain"/>
    <property type="match status" value="1"/>
</dbReference>
<dbReference type="SUPFAM" id="SSF53335">
    <property type="entry name" value="S-adenosyl-L-methionine-dependent methyltransferases"/>
    <property type="match status" value="1"/>
</dbReference>
<evidence type="ECO:0000313" key="12">
    <source>
        <dbReference type="Proteomes" id="UP001500280"/>
    </source>
</evidence>
<reference evidence="12" key="1">
    <citation type="journal article" date="2019" name="Int. J. Syst. Evol. Microbiol.">
        <title>The Global Catalogue of Microorganisms (GCM) 10K type strain sequencing project: providing services to taxonomists for standard genome sequencing and annotation.</title>
        <authorList>
            <consortium name="The Broad Institute Genomics Platform"/>
            <consortium name="The Broad Institute Genome Sequencing Center for Infectious Disease"/>
            <person name="Wu L."/>
            <person name="Ma J."/>
        </authorList>
    </citation>
    <scope>NUCLEOTIDE SEQUENCE [LARGE SCALE GENOMIC DNA]</scope>
    <source>
        <strain evidence="12">JCM 14307</strain>
    </source>
</reference>
<accession>A0ABP4TYT7</accession>
<protein>
    <recommendedName>
        <fullName evidence="2">site-specific DNA-methyltransferase (adenine-specific)</fullName>
        <ecNumber evidence="2">2.1.1.72</ecNumber>
    </recommendedName>
</protein>
<keyword evidence="7" id="KW-0238">DNA-binding</keyword>
<dbReference type="EC" id="2.1.1.72" evidence="2"/>
<gene>
    <name evidence="11" type="ORF">GCM10009745_47620</name>
</gene>
<dbReference type="InterPro" id="IPR029063">
    <property type="entry name" value="SAM-dependent_MTases_sf"/>
</dbReference>
<evidence type="ECO:0000259" key="10">
    <source>
        <dbReference type="Pfam" id="PF02384"/>
    </source>
</evidence>
<evidence type="ECO:0000256" key="5">
    <source>
        <dbReference type="ARBA" id="ARBA00022691"/>
    </source>
</evidence>
<keyword evidence="6" id="KW-0680">Restriction system</keyword>
<dbReference type="InterPro" id="IPR051537">
    <property type="entry name" value="DNA_Adenine_Mtase"/>
</dbReference>
<dbReference type="PANTHER" id="PTHR42933">
    <property type="entry name" value="SLR6095 PROTEIN"/>
    <property type="match status" value="1"/>
</dbReference>
<comment type="caution">
    <text evidence="11">The sequence shown here is derived from an EMBL/GenBank/DDBJ whole genome shotgun (WGS) entry which is preliminary data.</text>
</comment>
<feature type="domain" description="Type I restriction modification DNA specificity" evidence="9">
    <location>
        <begin position="545"/>
        <end position="709"/>
    </location>
</feature>
<evidence type="ECO:0000256" key="4">
    <source>
        <dbReference type="ARBA" id="ARBA00022679"/>
    </source>
</evidence>